<protein>
    <submittedName>
        <fullName evidence="1">Uncharacterized protein</fullName>
    </submittedName>
</protein>
<dbReference type="AlphaFoldDB" id="A0A7Y6UMA5"/>
<reference evidence="1 2" key="1">
    <citation type="submission" date="2020-06" db="EMBL/GenBank/DDBJ databases">
        <authorList>
            <person name="Grouzdev D.S."/>
        </authorList>
    </citation>
    <scope>NUCLEOTIDE SEQUENCE [LARGE SCALE GENOMIC DNA]</scope>
    <source>
        <strain evidence="1 2">HO-A22</strain>
    </source>
</reference>
<dbReference type="RefSeq" id="WP_077504443.1">
    <property type="nucleotide sequence ID" value="NZ_JABWDU010000002.1"/>
</dbReference>
<comment type="caution">
    <text evidence="1">The sequence shown here is derived from an EMBL/GenBank/DDBJ whole genome shotgun (WGS) entry which is preliminary data.</text>
</comment>
<evidence type="ECO:0000313" key="1">
    <source>
        <dbReference type="EMBL" id="NVD38955.1"/>
    </source>
</evidence>
<name>A0A7Y6UMA5_9HYPH</name>
<organism evidence="1 2">
    <name type="scientific">Ensifer oleiphilus</name>
    <dbReference type="NCBI Taxonomy" id="2742698"/>
    <lineage>
        <taxon>Bacteria</taxon>
        <taxon>Pseudomonadati</taxon>
        <taxon>Pseudomonadota</taxon>
        <taxon>Alphaproteobacteria</taxon>
        <taxon>Hyphomicrobiales</taxon>
        <taxon>Rhizobiaceae</taxon>
        <taxon>Sinorhizobium/Ensifer group</taxon>
        <taxon>Ensifer</taxon>
    </lineage>
</organism>
<dbReference type="EMBL" id="JABWDU010000002">
    <property type="protein sequence ID" value="NVD38955.1"/>
    <property type="molecule type" value="Genomic_DNA"/>
</dbReference>
<proteinExistence type="predicted"/>
<accession>A0A7Y6UMA5</accession>
<dbReference type="Proteomes" id="UP000520198">
    <property type="component" value="Unassembled WGS sequence"/>
</dbReference>
<keyword evidence="2" id="KW-1185">Reference proteome</keyword>
<gene>
    <name evidence="1" type="ORF">HT585_08815</name>
</gene>
<sequence length="87" mass="10034">MTQTEEDLELSELSGEFADDDVVVHIRISRPTGSNLDWTLEVIDEEGYSTVWEDSFPTDREAYEEFLATIERDGIQTFTEHPVQTLH</sequence>
<evidence type="ECO:0000313" key="2">
    <source>
        <dbReference type="Proteomes" id="UP000520198"/>
    </source>
</evidence>